<keyword evidence="2" id="KW-1185">Reference proteome</keyword>
<dbReference type="OrthoDB" id="274726at2759"/>
<dbReference type="InterPro" id="IPR009846">
    <property type="entry name" value="SF3b5/RDS3-10"/>
</dbReference>
<dbReference type="PANTHER" id="PTHR20978:SF0">
    <property type="entry name" value="SPLICING FACTOR 3B SUBUNIT 5"/>
    <property type="match status" value="1"/>
</dbReference>
<accession>A0A6A1LNK9</accession>
<dbReference type="GO" id="GO:0000398">
    <property type="term" value="P:mRNA splicing, via spliceosome"/>
    <property type="evidence" value="ECO:0007669"/>
    <property type="project" value="TreeGrafter"/>
</dbReference>
<name>A0A6A1LNK9_9ASCO</name>
<dbReference type="AlphaFoldDB" id="A0A6A1LNK9"/>
<dbReference type="VEuPathDB" id="FungiDB:TRICI_006892"/>
<dbReference type="Pfam" id="PF07189">
    <property type="entry name" value="SF3b10"/>
    <property type="match status" value="1"/>
</dbReference>
<sequence>MDRLRVQQQFEQLQNRYIGVGNPDTTRDEWRSNVARDSYASYIGHPPMLQHFSIALGQPQAVTHAQFIDRQMQSFIPVDSGLSDPRIKVQMGTEMLTFDLENDHSDSQNESKWVLKIKLPFYQMWKFNLIP</sequence>
<reference evidence="1" key="1">
    <citation type="journal article" date="2019" name="G3 (Bethesda)">
        <title>Genome Assemblies of Two Rare Opportunistic Yeast Pathogens: Diutina rugosa (syn. Candida rugosa) and Trichomonascus ciferrii (syn. Candida ciferrii).</title>
        <authorList>
            <person name="Mixao V."/>
            <person name="Saus E."/>
            <person name="Hansen A.P."/>
            <person name="Lass-Florl C."/>
            <person name="Gabaldon T."/>
        </authorList>
    </citation>
    <scope>NUCLEOTIDE SEQUENCE</scope>
    <source>
        <strain evidence="1">CBS 4856</strain>
    </source>
</reference>
<dbReference type="EMBL" id="SWFS01000579">
    <property type="protein sequence ID" value="KAA8896487.1"/>
    <property type="molecule type" value="Genomic_DNA"/>
</dbReference>
<dbReference type="GO" id="GO:0005686">
    <property type="term" value="C:U2 snRNP"/>
    <property type="evidence" value="ECO:0007669"/>
    <property type="project" value="TreeGrafter"/>
</dbReference>
<evidence type="ECO:0000313" key="1">
    <source>
        <dbReference type="EMBL" id="KAA8896487.1"/>
    </source>
</evidence>
<dbReference type="Proteomes" id="UP000761534">
    <property type="component" value="Unassembled WGS sequence"/>
</dbReference>
<proteinExistence type="predicted"/>
<dbReference type="PANTHER" id="PTHR20978">
    <property type="entry name" value="SPLICING FACTOR 3B SUBUNIT 5"/>
    <property type="match status" value="1"/>
</dbReference>
<organism evidence="1 2">
    <name type="scientific">Trichomonascus ciferrii</name>
    <dbReference type="NCBI Taxonomy" id="44093"/>
    <lineage>
        <taxon>Eukaryota</taxon>
        <taxon>Fungi</taxon>
        <taxon>Dikarya</taxon>
        <taxon>Ascomycota</taxon>
        <taxon>Saccharomycotina</taxon>
        <taxon>Dipodascomycetes</taxon>
        <taxon>Dipodascales</taxon>
        <taxon>Trichomonascaceae</taxon>
        <taxon>Trichomonascus</taxon>
        <taxon>Trichomonascus ciferrii complex</taxon>
    </lineage>
</organism>
<gene>
    <name evidence="1" type="ORF">TRICI_006892</name>
</gene>
<evidence type="ECO:0008006" key="3">
    <source>
        <dbReference type="Google" id="ProtNLM"/>
    </source>
</evidence>
<protein>
    <recommendedName>
        <fullName evidence="3">Splicing factor subunit</fullName>
    </recommendedName>
</protein>
<evidence type="ECO:0000313" key="2">
    <source>
        <dbReference type="Proteomes" id="UP000761534"/>
    </source>
</evidence>
<dbReference type="GO" id="GO:0071011">
    <property type="term" value="C:precatalytic spliceosome"/>
    <property type="evidence" value="ECO:0007669"/>
    <property type="project" value="TreeGrafter"/>
</dbReference>
<comment type="caution">
    <text evidence="1">The sequence shown here is derived from an EMBL/GenBank/DDBJ whole genome shotgun (WGS) entry which is preliminary data.</text>
</comment>